<name>A0A1J4K0Z8_9EUKA</name>
<dbReference type="InterPro" id="IPR011990">
    <property type="entry name" value="TPR-like_helical_dom_sf"/>
</dbReference>
<dbReference type="GeneID" id="94827560"/>
<dbReference type="Proteomes" id="UP000179807">
    <property type="component" value="Unassembled WGS sequence"/>
</dbReference>
<organism evidence="1 2">
    <name type="scientific">Tritrichomonas foetus</name>
    <dbReference type="NCBI Taxonomy" id="1144522"/>
    <lineage>
        <taxon>Eukaryota</taxon>
        <taxon>Metamonada</taxon>
        <taxon>Parabasalia</taxon>
        <taxon>Tritrichomonadida</taxon>
        <taxon>Tritrichomonadidae</taxon>
        <taxon>Tritrichomonas</taxon>
    </lineage>
</organism>
<dbReference type="AlphaFoldDB" id="A0A1J4K0Z8"/>
<accession>A0A1J4K0Z8</accession>
<dbReference type="OrthoDB" id="27934at2759"/>
<gene>
    <name evidence="1" type="ORF">TRFO_06043</name>
</gene>
<sequence>MAADLGVSYGMYCYASMQENSLENCDDNQGVSQDLEEVVKYYKMAVDAGHFGAMINYGLLFEIGKGVQKDVKEANEIVEISSEEF</sequence>
<evidence type="ECO:0000313" key="1">
    <source>
        <dbReference type="EMBL" id="OHT05055.1"/>
    </source>
</evidence>
<proteinExistence type="predicted"/>
<reference evidence="1" key="1">
    <citation type="submission" date="2016-10" db="EMBL/GenBank/DDBJ databases">
        <authorList>
            <person name="Benchimol M."/>
            <person name="Almeida L.G."/>
            <person name="Vasconcelos A.T."/>
            <person name="Perreira-Neves A."/>
            <person name="Rosa I.A."/>
            <person name="Tasca T."/>
            <person name="Bogo M.R."/>
            <person name="de Souza W."/>
        </authorList>
    </citation>
    <scope>NUCLEOTIDE SEQUENCE [LARGE SCALE GENOMIC DNA]</scope>
    <source>
        <strain evidence="1">K</strain>
    </source>
</reference>
<dbReference type="Gene3D" id="1.25.40.10">
    <property type="entry name" value="Tetratricopeptide repeat domain"/>
    <property type="match status" value="1"/>
</dbReference>
<dbReference type="RefSeq" id="XP_068358191.1">
    <property type="nucleotide sequence ID" value="XM_068492856.1"/>
</dbReference>
<evidence type="ECO:0008006" key="3">
    <source>
        <dbReference type="Google" id="ProtNLM"/>
    </source>
</evidence>
<dbReference type="EMBL" id="MLAK01000771">
    <property type="protein sequence ID" value="OHT05055.1"/>
    <property type="molecule type" value="Genomic_DNA"/>
</dbReference>
<evidence type="ECO:0000313" key="2">
    <source>
        <dbReference type="Proteomes" id="UP000179807"/>
    </source>
</evidence>
<protein>
    <recommendedName>
        <fullName evidence="3">Sel1 repeat family protein</fullName>
    </recommendedName>
</protein>
<comment type="caution">
    <text evidence="1">The sequence shown here is derived from an EMBL/GenBank/DDBJ whole genome shotgun (WGS) entry which is preliminary data.</text>
</comment>
<keyword evidence="2" id="KW-1185">Reference proteome</keyword>
<dbReference type="VEuPathDB" id="TrichDB:TRFO_06043"/>
<dbReference type="SUPFAM" id="SSF81901">
    <property type="entry name" value="HCP-like"/>
    <property type="match status" value="1"/>
</dbReference>